<dbReference type="InterPro" id="IPR021309">
    <property type="entry name" value="YgaP-like_TM"/>
</dbReference>
<dbReference type="AlphaFoldDB" id="A0A1J5Q0T0"/>
<name>A0A1J5Q0T0_9ZZZZ</name>
<comment type="caution">
    <text evidence="3">The sequence shown here is derived from an EMBL/GenBank/DDBJ whole genome shotgun (WGS) entry which is preliminary data.</text>
</comment>
<dbReference type="EMBL" id="MLJW01003881">
    <property type="protein sequence ID" value="OIQ71099.1"/>
    <property type="molecule type" value="Genomic_DNA"/>
</dbReference>
<keyword evidence="1" id="KW-1133">Transmembrane helix</keyword>
<evidence type="ECO:0000313" key="3">
    <source>
        <dbReference type="EMBL" id="OIQ71099.1"/>
    </source>
</evidence>
<evidence type="ECO:0000256" key="1">
    <source>
        <dbReference type="SAM" id="Phobius"/>
    </source>
</evidence>
<reference evidence="3" key="1">
    <citation type="submission" date="2016-10" db="EMBL/GenBank/DDBJ databases">
        <title>Sequence of Gallionella enrichment culture.</title>
        <authorList>
            <person name="Poehlein A."/>
            <person name="Muehling M."/>
            <person name="Daniel R."/>
        </authorList>
    </citation>
    <scope>NUCLEOTIDE SEQUENCE</scope>
</reference>
<feature type="domain" description="Inner membrane protein YgaP-like transmembrane" evidence="2">
    <location>
        <begin position="10"/>
        <end position="62"/>
    </location>
</feature>
<dbReference type="Pfam" id="PF11127">
    <property type="entry name" value="YgaP-like_TM"/>
    <property type="match status" value="1"/>
</dbReference>
<keyword evidence="1" id="KW-0472">Membrane</keyword>
<protein>
    <recommendedName>
        <fullName evidence="2">Inner membrane protein YgaP-like transmembrane domain-containing protein</fullName>
    </recommendedName>
</protein>
<sequence length="73" mass="7471">MSFARFMSGIFGRGARVIAGIALIVWGSTMGSTVGVILAIVGAVALLAGAFNFCLIAPLLGAPLYGKLTRKSQ</sequence>
<organism evidence="3">
    <name type="scientific">mine drainage metagenome</name>
    <dbReference type="NCBI Taxonomy" id="410659"/>
    <lineage>
        <taxon>unclassified sequences</taxon>
        <taxon>metagenomes</taxon>
        <taxon>ecological metagenomes</taxon>
    </lineage>
</organism>
<evidence type="ECO:0000259" key="2">
    <source>
        <dbReference type="Pfam" id="PF11127"/>
    </source>
</evidence>
<feature type="transmembrane region" description="Helical" evidence="1">
    <location>
        <begin position="47"/>
        <end position="66"/>
    </location>
</feature>
<proteinExistence type="predicted"/>
<feature type="transmembrane region" description="Helical" evidence="1">
    <location>
        <begin position="21"/>
        <end position="41"/>
    </location>
</feature>
<gene>
    <name evidence="3" type="ORF">GALL_472840</name>
</gene>
<accession>A0A1J5Q0T0</accession>
<keyword evidence="1" id="KW-0812">Transmembrane</keyword>